<dbReference type="AlphaFoldDB" id="A0A0M3QT65"/>
<dbReference type="InterPro" id="IPR002181">
    <property type="entry name" value="Fibrinogen_a/b/g_C_dom"/>
</dbReference>
<keyword evidence="3" id="KW-1185">Reference proteome</keyword>
<dbReference type="Gene3D" id="3.90.215.10">
    <property type="entry name" value="Gamma Fibrinogen, chain A, domain 1"/>
    <property type="match status" value="1"/>
</dbReference>
<dbReference type="PANTHER" id="PTHR19143">
    <property type="entry name" value="FIBRINOGEN/TENASCIN/ANGIOPOEITIN"/>
    <property type="match status" value="1"/>
</dbReference>
<evidence type="ECO:0000313" key="3">
    <source>
        <dbReference type="Proteomes" id="UP000494163"/>
    </source>
</evidence>
<dbReference type="SUPFAM" id="SSF56496">
    <property type="entry name" value="Fibrinogen C-terminal domain-like"/>
    <property type="match status" value="1"/>
</dbReference>
<dbReference type="GO" id="GO:0005615">
    <property type="term" value="C:extracellular space"/>
    <property type="evidence" value="ECO:0007669"/>
    <property type="project" value="TreeGrafter"/>
</dbReference>
<gene>
    <name evidence="2" type="ORF">Dbus_chr2Lg458</name>
</gene>
<dbReference type="Gene3D" id="4.10.530.10">
    <property type="entry name" value="Gamma-fibrinogen Carboxyl Terminal Fragment, domain 2"/>
    <property type="match status" value="1"/>
</dbReference>
<name>A0A0M3QT65_DROBS</name>
<feature type="domain" description="Fibrinogen C-terminal" evidence="1">
    <location>
        <begin position="9"/>
        <end position="188"/>
    </location>
</feature>
<reference evidence="2 3" key="1">
    <citation type="submission" date="2015-08" db="EMBL/GenBank/DDBJ databases">
        <title>Ancestral chromatin configuration constrains chromatin evolution on differentiating sex chromosomes in Drosophila.</title>
        <authorList>
            <person name="Zhou Q."/>
            <person name="Bachtrog D."/>
        </authorList>
    </citation>
    <scope>NUCLEOTIDE SEQUENCE [LARGE SCALE GENOMIC DNA]</scope>
    <source>
        <tissue evidence="2">Whole larvae</tissue>
    </source>
</reference>
<evidence type="ECO:0000259" key="1">
    <source>
        <dbReference type="PROSITE" id="PS51406"/>
    </source>
</evidence>
<dbReference type="Proteomes" id="UP000494163">
    <property type="component" value="Chromosome 2L"/>
</dbReference>
<dbReference type="STRING" id="30019.A0A0M3QT65"/>
<dbReference type="OMA" id="HELYIHT"/>
<dbReference type="PROSITE" id="PS51406">
    <property type="entry name" value="FIBRINOGEN_C_2"/>
    <property type="match status" value="1"/>
</dbReference>
<protein>
    <submittedName>
        <fullName evidence="2">Maker423</fullName>
    </submittedName>
</protein>
<proteinExistence type="predicted"/>
<dbReference type="InterPro" id="IPR014716">
    <property type="entry name" value="Fibrinogen_a/b/g_C_1"/>
</dbReference>
<organism evidence="2 3">
    <name type="scientific">Drosophila busckii</name>
    <name type="common">Fruit fly</name>
    <dbReference type="NCBI Taxonomy" id="30019"/>
    <lineage>
        <taxon>Eukaryota</taxon>
        <taxon>Metazoa</taxon>
        <taxon>Ecdysozoa</taxon>
        <taxon>Arthropoda</taxon>
        <taxon>Hexapoda</taxon>
        <taxon>Insecta</taxon>
        <taxon>Pterygota</taxon>
        <taxon>Neoptera</taxon>
        <taxon>Endopterygota</taxon>
        <taxon>Diptera</taxon>
        <taxon>Brachycera</taxon>
        <taxon>Muscomorpha</taxon>
        <taxon>Ephydroidea</taxon>
        <taxon>Drosophilidae</taxon>
        <taxon>Drosophila</taxon>
    </lineage>
</organism>
<dbReference type="OrthoDB" id="7871457at2759"/>
<dbReference type="InterPro" id="IPR050373">
    <property type="entry name" value="Fibrinogen_C-term_domain"/>
</dbReference>
<sequence>MEAKLAKCITEPAEPTSCLAFGNSSDIQTIRVPGAEAFQVPCDSKFAGPGWAVIQRRVDGSVNFNRTWEEYRNGFGDLRGSFWLGLERLHQMIKYQPHELYIHTKDFRNITRHKRYSNFAIGNEAQSYKLLSVGEFSGNGGNMFDAKDGLSAINMKFSTPDRDNDRMVFDNCAADYASGWWFTYCSWS</sequence>
<evidence type="ECO:0000313" key="2">
    <source>
        <dbReference type="EMBL" id="ALC38373.1"/>
    </source>
</evidence>
<dbReference type="Pfam" id="PF00147">
    <property type="entry name" value="Fibrinogen_C"/>
    <property type="match status" value="1"/>
</dbReference>
<dbReference type="EMBL" id="CP012523">
    <property type="protein sequence ID" value="ALC38373.1"/>
    <property type="molecule type" value="Genomic_DNA"/>
</dbReference>
<dbReference type="SMART" id="SM00186">
    <property type="entry name" value="FBG"/>
    <property type="match status" value="1"/>
</dbReference>
<accession>A0A0M3QT65</accession>
<dbReference type="InterPro" id="IPR036056">
    <property type="entry name" value="Fibrinogen-like_C"/>
</dbReference>